<protein>
    <submittedName>
        <fullName evidence="2">Putative secreted protein</fullName>
    </submittedName>
</protein>
<feature type="region of interest" description="Disordered" evidence="1">
    <location>
        <begin position="92"/>
        <end position="112"/>
    </location>
</feature>
<evidence type="ECO:0000256" key="1">
    <source>
        <dbReference type="SAM" id="MobiDB-lite"/>
    </source>
</evidence>
<sequence>MPCCISGVVSGLSPAPVLCSGVPARPLVKSKLTSYCFSDGPVTKCSTSPLDMVFPPKGNANCRSICSNTSSVPWPACLCLCFRTGNADGVSTAARRPEKVSKEGSLGLEPIEPNTPLSSSSVPFFFLPRGGGWTVSRSARTFVSTSSPAGTSSLVALSVS</sequence>
<organism evidence="2">
    <name type="scientific">Ixodes ricinus</name>
    <name type="common">Common tick</name>
    <name type="synonym">Acarus ricinus</name>
    <dbReference type="NCBI Taxonomy" id="34613"/>
    <lineage>
        <taxon>Eukaryota</taxon>
        <taxon>Metazoa</taxon>
        <taxon>Ecdysozoa</taxon>
        <taxon>Arthropoda</taxon>
        <taxon>Chelicerata</taxon>
        <taxon>Arachnida</taxon>
        <taxon>Acari</taxon>
        <taxon>Parasitiformes</taxon>
        <taxon>Ixodida</taxon>
        <taxon>Ixodoidea</taxon>
        <taxon>Ixodidae</taxon>
        <taxon>Ixodinae</taxon>
        <taxon>Ixodes</taxon>
    </lineage>
</organism>
<evidence type="ECO:0000313" key="2">
    <source>
        <dbReference type="EMBL" id="MXU94274.1"/>
    </source>
</evidence>
<name>A0A6B0UXK8_IXORI</name>
<proteinExistence type="predicted"/>
<accession>A0A6B0UXK8</accession>
<reference evidence="2" key="1">
    <citation type="submission" date="2019-12" db="EMBL/GenBank/DDBJ databases">
        <title>An insight into the sialome of adult female Ixodes ricinus ticks feeding for 6 days.</title>
        <authorList>
            <person name="Perner J."/>
            <person name="Ribeiro J.M.C."/>
        </authorList>
    </citation>
    <scope>NUCLEOTIDE SEQUENCE</scope>
    <source>
        <strain evidence="2">Semi-engorged</strain>
        <tissue evidence="2">Salivary glands</tissue>
    </source>
</reference>
<dbReference type="AlphaFoldDB" id="A0A6B0UXK8"/>
<dbReference type="EMBL" id="GIFC01012191">
    <property type="protein sequence ID" value="MXU94274.1"/>
    <property type="molecule type" value="Transcribed_RNA"/>
</dbReference>